<dbReference type="RefSeq" id="WP_126009901.1">
    <property type="nucleotide sequence ID" value="NZ_CP032509.1"/>
</dbReference>
<feature type="chain" id="PRO_5019461593" evidence="1">
    <location>
        <begin position="23"/>
        <end position="276"/>
    </location>
</feature>
<dbReference type="OrthoDB" id="186379at2"/>
<organism evidence="3 4">
    <name type="scientific">Georhizobium profundi</name>
    <dbReference type="NCBI Taxonomy" id="2341112"/>
    <lineage>
        <taxon>Bacteria</taxon>
        <taxon>Pseudomonadati</taxon>
        <taxon>Pseudomonadota</taxon>
        <taxon>Alphaproteobacteria</taxon>
        <taxon>Hyphomicrobiales</taxon>
        <taxon>Rhizobiaceae</taxon>
        <taxon>Georhizobium</taxon>
    </lineage>
</organism>
<dbReference type="SUPFAM" id="SSF53850">
    <property type="entry name" value="Periplasmic binding protein-like II"/>
    <property type="match status" value="1"/>
</dbReference>
<dbReference type="KEGG" id="abaw:D5400_10175"/>
<dbReference type="InterPro" id="IPR024370">
    <property type="entry name" value="PBP_domain"/>
</dbReference>
<proteinExistence type="predicted"/>
<dbReference type="InterPro" id="IPR052738">
    <property type="entry name" value="ABC-Tungstate_binding"/>
</dbReference>
<reference evidence="3 4" key="1">
    <citation type="submission" date="2018-09" db="EMBL/GenBank/DDBJ databases">
        <title>Marinorhizobium profundi gen. nov., sp. nov., isolated from a deep-sea sediment sample from the New Britain Trench and proposal of Marinorhizobiaceae fam. nov. in the order Rhizobiales of the class Alphaproteobacteria.</title>
        <authorList>
            <person name="Cao J."/>
        </authorList>
    </citation>
    <scope>NUCLEOTIDE SEQUENCE [LARGE SCALE GENOMIC DNA]</scope>
    <source>
        <strain evidence="3 4">WS11</strain>
    </source>
</reference>
<dbReference type="EMBL" id="CP032509">
    <property type="protein sequence ID" value="AZN71591.1"/>
    <property type="molecule type" value="Genomic_DNA"/>
</dbReference>
<dbReference type="Gene3D" id="3.40.190.10">
    <property type="entry name" value="Periplasmic binding protein-like II"/>
    <property type="match status" value="2"/>
</dbReference>
<protein>
    <submittedName>
        <fullName evidence="3">Sulfate transporter</fullName>
    </submittedName>
</protein>
<evidence type="ECO:0000259" key="2">
    <source>
        <dbReference type="Pfam" id="PF12849"/>
    </source>
</evidence>
<gene>
    <name evidence="3" type="ORF">D5400_10175</name>
</gene>
<dbReference type="Proteomes" id="UP000268192">
    <property type="component" value="Chromosome"/>
</dbReference>
<name>A0A3S9B404_9HYPH</name>
<evidence type="ECO:0000313" key="4">
    <source>
        <dbReference type="Proteomes" id="UP000268192"/>
    </source>
</evidence>
<sequence length="276" mass="29319">MTRLTLLSAGVAFTLAAAPALAQEDNFIIVQSTTSTEASGLYDHLLPIFQEEAGIEVRVVAVGTGQAINNAENCDGDVLLVHATAQEEAFVEAGYGVSREPLMYNDFVIVGPAADPAGVSGSTDVVDALTKIAESEAIFASRGDDSGTHSKELELWEVAGIDVAAVSGSWYRETGSGMGETLNTGIGMGGYVLTDRATWINYGNKGEYTVAVEGDEAMFNPYGIILVSPEHCENVKAEAGQTFIDWMLSDAGQQAIEDYKIDGQQLFFPDADRNES</sequence>
<dbReference type="AlphaFoldDB" id="A0A3S9B404"/>
<feature type="signal peptide" evidence="1">
    <location>
        <begin position="1"/>
        <end position="22"/>
    </location>
</feature>
<keyword evidence="4" id="KW-1185">Reference proteome</keyword>
<evidence type="ECO:0000313" key="3">
    <source>
        <dbReference type="EMBL" id="AZN71591.1"/>
    </source>
</evidence>
<dbReference type="PANTHER" id="PTHR37945:SF1">
    <property type="entry name" value="EXTRACELLULAR TUNGSTATE BINDING PROTEIN"/>
    <property type="match status" value="1"/>
</dbReference>
<keyword evidence="1" id="KW-0732">Signal</keyword>
<feature type="domain" description="PBP" evidence="2">
    <location>
        <begin position="29"/>
        <end position="250"/>
    </location>
</feature>
<evidence type="ECO:0000256" key="1">
    <source>
        <dbReference type="SAM" id="SignalP"/>
    </source>
</evidence>
<dbReference type="PANTHER" id="PTHR37945">
    <property type="entry name" value="EXTRACELLULAR TUNGSTATE BINDING PROTEIN"/>
    <property type="match status" value="1"/>
</dbReference>
<dbReference type="Pfam" id="PF12849">
    <property type="entry name" value="PBP_like_2"/>
    <property type="match status" value="1"/>
</dbReference>
<accession>A0A3S9B404</accession>